<dbReference type="AlphaFoldDB" id="A0A1X0DNY2"/>
<evidence type="ECO:0000313" key="3">
    <source>
        <dbReference type="Proteomes" id="UP000192801"/>
    </source>
</evidence>
<dbReference type="STRING" id="444597.BST26_01970"/>
<evidence type="ECO:0000256" key="1">
    <source>
        <dbReference type="ARBA" id="ARBA00023125"/>
    </source>
</evidence>
<organism evidence="2 3">
    <name type="scientific">Mycolicibacterium insubricum</name>
    <dbReference type="NCBI Taxonomy" id="444597"/>
    <lineage>
        <taxon>Bacteria</taxon>
        <taxon>Bacillati</taxon>
        <taxon>Actinomycetota</taxon>
        <taxon>Actinomycetes</taxon>
        <taxon>Mycobacteriales</taxon>
        <taxon>Mycobacteriaceae</taxon>
        <taxon>Mycolicibacterium</taxon>
    </lineage>
</organism>
<dbReference type="PROSITE" id="PS50977">
    <property type="entry name" value="HTH_TETR_2"/>
    <property type="match status" value="1"/>
</dbReference>
<dbReference type="RefSeq" id="WP_083029139.1">
    <property type="nucleotide sequence ID" value="NZ_AP022618.1"/>
</dbReference>
<dbReference type="Proteomes" id="UP000192801">
    <property type="component" value="Unassembled WGS sequence"/>
</dbReference>
<protein>
    <submittedName>
        <fullName evidence="2">TetR family transcriptional regulator</fullName>
    </submittedName>
</protein>
<comment type="caution">
    <text evidence="2">The sequence shown here is derived from an EMBL/GenBank/DDBJ whole genome shotgun (WGS) entry which is preliminary data.</text>
</comment>
<dbReference type="InterPro" id="IPR050109">
    <property type="entry name" value="HTH-type_TetR-like_transc_reg"/>
</dbReference>
<dbReference type="PANTHER" id="PTHR30055:SF200">
    <property type="entry name" value="HTH-TYPE TRANSCRIPTIONAL REPRESSOR BDCR"/>
    <property type="match status" value="1"/>
</dbReference>
<dbReference type="PANTHER" id="PTHR30055">
    <property type="entry name" value="HTH-TYPE TRANSCRIPTIONAL REGULATOR RUTR"/>
    <property type="match status" value="1"/>
</dbReference>
<dbReference type="OrthoDB" id="4541857at2"/>
<sequence length="198" mass="21333">MTGAARRGDWLSGSRGELGAERILAAAGELFARQGPATVGMNDIARAAGCSRATLYRYFENREALHAAYVHRQAREVHRRLGIELAGIDDPRRRLTTGFLHALDLVRADPALRSWFAAAGPPLGAEIAEGSAVIVAMATAFVTTLGAPGPADVVDRRARWLLRALTSLLIMPGRDADEERAMIEEFLVPVLLPAPATR</sequence>
<dbReference type="InterPro" id="IPR009057">
    <property type="entry name" value="Homeodomain-like_sf"/>
</dbReference>
<dbReference type="Pfam" id="PF00440">
    <property type="entry name" value="TetR_N"/>
    <property type="match status" value="1"/>
</dbReference>
<keyword evidence="3" id="KW-1185">Reference proteome</keyword>
<name>A0A1X0DNY2_9MYCO</name>
<dbReference type="GO" id="GO:0000976">
    <property type="term" value="F:transcription cis-regulatory region binding"/>
    <property type="evidence" value="ECO:0007669"/>
    <property type="project" value="TreeGrafter"/>
</dbReference>
<reference evidence="2 3" key="1">
    <citation type="submission" date="2016-12" db="EMBL/GenBank/DDBJ databases">
        <title>The new phylogeny of genus Mycobacterium.</title>
        <authorList>
            <person name="Tortoli E."/>
            <person name="Trovato A."/>
            <person name="Cirillo D.M."/>
        </authorList>
    </citation>
    <scope>NUCLEOTIDE SEQUENCE [LARGE SCALE GENOMIC DNA]</scope>
    <source>
        <strain evidence="2 3">DSM 45130</strain>
    </source>
</reference>
<keyword evidence="1" id="KW-0238">DNA-binding</keyword>
<dbReference type="InterPro" id="IPR001647">
    <property type="entry name" value="HTH_TetR"/>
</dbReference>
<evidence type="ECO:0000313" key="2">
    <source>
        <dbReference type="EMBL" id="ORA73570.1"/>
    </source>
</evidence>
<dbReference type="PRINTS" id="PR00455">
    <property type="entry name" value="HTHTETR"/>
</dbReference>
<dbReference type="Gene3D" id="1.10.357.10">
    <property type="entry name" value="Tetracycline Repressor, domain 2"/>
    <property type="match status" value="1"/>
</dbReference>
<dbReference type="SUPFAM" id="SSF46689">
    <property type="entry name" value="Homeodomain-like"/>
    <property type="match status" value="1"/>
</dbReference>
<accession>A0A1X0DNY2</accession>
<dbReference type="GO" id="GO:0003700">
    <property type="term" value="F:DNA-binding transcription factor activity"/>
    <property type="evidence" value="ECO:0007669"/>
    <property type="project" value="TreeGrafter"/>
</dbReference>
<gene>
    <name evidence="2" type="ORF">BST26_01970</name>
</gene>
<dbReference type="EMBL" id="MVHS01000003">
    <property type="protein sequence ID" value="ORA73570.1"/>
    <property type="molecule type" value="Genomic_DNA"/>
</dbReference>
<proteinExistence type="predicted"/>